<evidence type="ECO:0000256" key="1">
    <source>
        <dbReference type="ARBA" id="ARBA00007749"/>
    </source>
</evidence>
<keyword evidence="3" id="KW-0378">Hydrolase</keyword>
<feature type="domain" description="Metallo-beta-lactamase" evidence="5">
    <location>
        <begin position="35"/>
        <end position="222"/>
    </location>
</feature>
<dbReference type="InterPro" id="IPR001279">
    <property type="entry name" value="Metallo-B-lactamas"/>
</dbReference>
<dbReference type="GO" id="GO:0046872">
    <property type="term" value="F:metal ion binding"/>
    <property type="evidence" value="ECO:0007669"/>
    <property type="project" value="UniProtKB-KW"/>
</dbReference>
<evidence type="ECO:0000256" key="4">
    <source>
        <dbReference type="ARBA" id="ARBA00022833"/>
    </source>
</evidence>
<dbReference type="EMBL" id="FWXW01000001">
    <property type="protein sequence ID" value="SMC40649.1"/>
    <property type="molecule type" value="Genomic_DNA"/>
</dbReference>
<dbReference type="PANTHER" id="PTHR42978">
    <property type="entry name" value="QUORUM-QUENCHING LACTONASE YTNP-RELATED-RELATED"/>
    <property type="match status" value="1"/>
</dbReference>
<dbReference type="Gene3D" id="3.60.15.10">
    <property type="entry name" value="Ribonuclease Z/Hydroxyacylglutathione hydrolase-like"/>
    <property type="match status" value="1"/>
</dbReference>
<dbReference type="RefSeq" id="WP_084233352.1">
    <property type="nucleotide sequence ID" value="NZ_FWXW01000001.1"/>
</dbReference>
<dbReference type="SMART" id="SM00849">
    <property type="entry name" value="Lactamase_B"/>
    <property type="match status" value="1"/>
</dbReference>
<proteinExistence type="inferred from homology"/>
<keyword evidence="2" id="KW-0479">Metal-binding</keyword>
<keyword evidence="7" id="KW-1185">Reference proteome</keyword>
<comment type="similarity">
    <text evidence="1">Belongs to the metallo-beta-lactamase superfamily.</text>
</comment>
<organism evidence="6 7">
    <name type="scientific">Papillibacter cinnamivorans DSM 12816</name>
    <dbReference type="NCBI Taxonomy" id="1122930"/>
    <lineage>
        <taxon>Bacteria</taxon>
        <taxon>Bacillati</taxon>
        <taxon>Bacillota</taxon>
        <taxon>Clostridia</taxon>
        <taxon>Eubacteriales</taxon>
        <taxon>Oscillospiraceae</taxon>
        <taxon>Papillibacter</taxon>
    </lineage>
</organism>
<protein>
    <submittedName>
        <fullName evidence="6">Metallo-beta-lactamase superfamily protein</fullName>
    </submittedName>
</protein>
<name>A0A1W1YWU9_9FIRM</name>
<evidence type="ECO:0000256" key="3">
    <source>
        <dbReference type="ARBA" id="ARBA00022801"/>
    </source>
</evidence>
<dbReference type="CDD" id="cd07729">
    <property type="entry name" value="AHL_lactonase_MBL-fold"/>
    <property type="match status" value="1"/>
</dbReference>
<dbReference type="OrthoDB" id="9761531at2"/>
<dbReference type="Proteomes" id="UP000192790">
    <property type="component" value="Unassembled WGS sequence"/>
</dbReference>
<dbReference type="InterPro" id="IPR051013">
    <property type="entry name" value="MBL_superfamily_lactonases"/>
</dbReference>
<evidence type="ECO:0000256" key="2">
    <source>
        <dbReference type="ARBA" id="ARBA00022723"/>
    </source>
</evidence>
<evidence type="ECO:0000313" key="7">
    <source>
        <dbReference type="Proteomes" id="UP000192790"/>
    </source>
</evidence>
<dbReference type="PANTHER" id="PTHR42978:SF6">
    <property type="entry name" value="QUORUM-QUENCHING LACTONASE YTNP-RELATED"/>
    <property type="match status" value="1"/>
</dbReference>
<gene>
    <name evidence="6" type="ORF">SAMN02745168_0739</name>
</gene>
<reference evidence="6 7" key="1">
    <citation type="submission" date="2017-04" db="EMBL/GenBank/DDBJ databases">
        <authorList>
            <person name="Afonso C.L."/>
            <person name="Miller P.J."/>
            <person name="Scott M.A."/>
            <person name="Spackman E."/>
            <person name="Goraichik I."/>
            <person name="Dimitrov K.M."/>
            <person name="Suarez D.L."/>
            <person name="Swayne D.E."/>
        </authorList>
    </citation>
    <scope>NUCLEOTIDE SEQUENCE [LARGE SCALE GENOMIC DNA]</scope>
    <source>
        <strain evidence="6 7">DSM 12816</strain>
    </source>
</reference>
<sequence length="272" mass="30672">MNYWKIKAIYAGQLTFPKVIVGGGGVDTDLVVDFPFTCFLLRNGRENIMVDTGMKDGYTDRMQVGDCKPKGSTKMLLDGLAEEGLTPKDIDAVIYTHLHYDHCGNGHLFMDVPTYIQKAEYANLMNPYGFQQARADYFEDTKEWVRNLSQLILVDGNIKLSNGLELYLTKGHSLGGQTIVVPTEKGRYVLTGDVPASLCCLFPTLDKMTLMDGRVVNITPIKNQRFLMSAFANDFFASYDSHYLQLSLGEKPEPEYFITSHEPGNIFRKYWG</sequence>
<evidence type="ECO:0000313" key="6">
    <source>
        <dbReference type="EMBL" id="SMC40649.1"/>
    </source>
</evidence>
<dbReference type="GO" id="GO:0016787">
    <property type="term" value="F:hydrolase activity"/>
    <property type="evidence" value="ECO:0007669"/>
    <property type="project" value="UniProtKB-KW"/>
</dbReference>
<keyword evidence="4" id="KW-0862">Zinc</keyword>
<dbReference type="AlphaFoldDB" id="A0A1W1YWU9"/>
<dbReference type="STRING" id="1122930.SAMN02745168_0739"/>
<accession>A0A1W1YWU9</accession>
<evidence type="ECO:0000259" key="5">
    <source>
        <dbReference type="SMART" id="SM00849"/>
    </source>
</evidence>
<dbReference type="Pfam" id="PF00753">
    <property type="entry name" value="Lactamase_B"/>
    <property type="match status" value="1"/>
</dbReference>
<dbReference type="SUPFAM" id="SSF56281">
    <property type="entry name" value="Metallo-hydrolase/oxidoreductase"/>
    <property type="match status" value="1"/>
</dbReference>
<dbReference type="InterPro" id="IPR036866">
    <property type="entry name" value="RibonucZ/Hydroxyglut_hydro"/>
</dbReference>